<name>A0A0F9EPM9_9ZZZZ</name>
<protein>
    <submittedName>
        <fullName evidence="1">Uncharacterized protein</fullName>
    </submittedName>
</protein>
<dbReference type="AlphaFoldDB" id="A0A0F9EPM9"/>
<sequence>MNIITQMIGLYKGDNGTNWASPPNKVCGHRNILYNDRMAKKTTKAQRVLRIRAIYELLLTDAPRGDIIRYCYEKWGVSSKTVDNYLQSASALIIEQAIEMQQNALEKHLAQRALIRNKALKKGDERLAFDVLRDETKLLDLYPKGEGSSDDKPLIIKILKGVSMTDL</sequence>
<organism evidence="1">
    <name type="scientific">marine sediment metagenome</name>
    <dbReference type="NCBI Taxonomy" id="412755"/>
    <lineage>
        <taxon>unclassified sequences</taxon>
        <taxon>metagenomes</taxon>
        <taxon>ecological metagenomes</taxon>
    </lineage>
</organism>
<proteinExistence type="predicted"/>
<dbReference type="EMBL" id="LAZR01026600">
    <property type="protein sequence ID" value="KKL68221.1"/>
    <property type="molecule type" value="Genomic_DNA"/>
</dbReference>
<reference evidence="1" key="1">
    <citation type="journal article" date="2015" name="Nature">
        <title>Complex archaea that bridge the gap between prokaryotes and eukaryotes.</title>
        <authorList>
            <person name="Spang A."/>
            <person name="Saw J.H."/>
            <person name="Jorgensen S.L."/>
            <person name="Zaremba-Niedzwiedzka K."/>
            <person name="Martijn J."/>
            <person name="Lind A.E."/>
            <person name="van Eijk R."/>
            <person name="Schleper C."/>
            <person name="Guy L."/>
            <person name="Ettema T.J."/>
        </authorList>
    </citation>
    <scope>NUCLEOTIDE SEQUENCE</scope>
</reference>
<comment type="caution">
    <text evidence="1">The sequence shown here is derived from an EMBL/GenBank/DDBJ whole genome shotgun (WGS) entry which is preliminary data.</text>
</comment>
<gene>
    <name evidence="1" type="ORF">LCGC14_2127140</name>
</gene>
<evidence type="ECO:0000313" key="1">
    <source>
        <dbReference type="EMBL" id="KKL68221.1"/>
    </source>
</evidence>
<accession>A0A0F9EPM9</accession>